<dbReference type="GO" id="GO:0005737">
    <property type="term" value="C:cytoplasm"/>
    <property type="evidence" value="ECO:0007669"/>
    <property type="project" value="TreeGrafter"/>
</dbReference>
<dbReference type="EMBL" id="CAADFU010000102">
    <property type="protein sequence ID" value="VFK47666.1"/>
    <property type="molecule type" value="Genomic_DNA"/>
</dbReference>
<dbReference type="PANTHER" id="PTHR42700:SF1">
    <property type="entry name" value="SULFATE ADENYLYLTRANSFERASE"/>
    <property type="match status" value="1"/>
</dbReference>
<dbReference type="InterPro" id="IPR025980">
    <property type="entry name" value="ATP-Sase_PUA-like_dom"/>
</dbReference>
<dbReference type="PANTHER" id="PTHR42700">
    <property type="entry name" value="SULFATE ADENYLYLTRANSFERASE"/>
    <property type="match status" value="1"/>
</dbReference>
<evidence type="ECO:0000313" key="3">
    <source>
        <dbReference type="EMBL" id="VFK41818.1"/>
    </source>
</evidence>
<proteinExistence type="predicted"/>
<dbReference type="Gene3D" id="3.10.400.10">
    <property type="entry name" value="Sulfate adenylyltransferase"/>
    <property type="match status" value="1"/>
</dbReference>
<evidence type="ECO:0000259" key="2">
    <source>
        <dbReference type="Pfam" id="PF14306"/>
    </source>
</evidence>
<reference evidence="3" key="1">
    <citation type="submission" date="2019-02" db="EMBL/GenBank/DDBJ databases">
        <authorList>
            <person name="Gruber-Vodicka R. H."/>
            <person name="Seah K. B. B."/>
        </authorList>
    </citation>
    <scope>NUCLEOTIDE SEQUENCE</scope>
    <source>
        <strain evidence="4">BECK_S1320</strain>
        <strain evidence="3">BECK_S1321</strain>
    </source>
</reference>
<feature type="domain" description="ATP-sulfurylase PUA-like" evidence="2">
    <location>
        <begin position="8"/>
        <end position="91"/>
    </location>
</feature>
<dbReference type="AlphaFoldDB" id="A0A450YJW8"/>
<dbReference type="EMBL" id="CAADFR010000105">
    <property type="protein sequence ID" value="VFK41818.1"/>
    <property type="molecule type" value="Genomic_DNA"/>
</dbReference>
<dbReference type="SUPFAM" id="SSF88697">
    <property type="entry name" value="PUA domain-like"/>
    <property type="match status" value="1"/>
</dbReference>
<sequence>MLQIANEPRHGLPRELIIDEADAAALKTASVEYPAHTLSPRQIRDLELLLNGGFSLLIDFMDRQTYEKVLDDLRLGDGTIWPMPIVLDVANPWPKNRGPAGNSRCGTMKALRLPCWTSRISGSRTRGGSPKGCRVHLPGNTPGHARSCFEDARDY</sequence>
<organism evidence="3">
    <name type="scientific">Candidatus Kentrum sp. SD</name>
    <dbReference type="NCBI Taxonomy" id="2126332"/>
    <lineage>
        <taxon>Bacteria</taxon>
        <taxon>Pseudomonadati</taxon>
        <taxon>Pseudomonadota</taxon>
        <taxon>Gammaproteobacteria</taxon>
        <taxon>Candidatus Kentrum</taxon>
    </lineage>
</organism>
<dbReference type="GO" id="GO:0004781">
    <property type="term" value="F:sulfate adenylyltransferase (ATP) activity"/>
    <property type="evidence" value="ECO:0007669"/>
    <property type="project" value="TreeGrafter"/>
</dbReference>
<dbReference type="InterPro" id="IPR050512">
    <property type="entry name" value="Sulf_AdTrans/APS_kinase"/>
</dbReference>
<dbReference type="InterPro" id="IPR015947">
    <property type="entry name" value="PUA-like_sf"/>
</dbReference>
<keyword evidence="1" id="KW-0808">Transferase</keyword>
<evidence type="ECO:0000256" key="1">
    <source>
        <dbReference type="ARBA" id="ARBA00022679"/>
    </source>
</evidence>
<protein>
    <submittedName>
        <fullName evidence="3">PUA-like domain-containing protein</fullName>
    </submittedName>
</protein>
<dbReference type="Pfam" id="PF14306">
    <property type="entry name" value="PUA_2"/>
    <property type="match status" value="1"/>
</dbReference>
<gene>
    <name evidence="4" type="ORF">BECKSD772E_GA0070983_11023</name>
    <name evidence="3" type="ORF">BECKSD772F_GA0070984_11057</name>
</gene>
<evidence type="ECO:0000313" key="4">
    <source>
        <dbReference type="EMBL" id="VFK47666.1"/>
    </source>
</evidence>
<dbReference type="GO" id="GO:0019379">
    <property type="term" value="P:sulfate assimilation, phosphoadenylyl sulfate reduction by phosphoadenylyl-sulfate reductase (thioredoxin)"/>
    <property type="evidence" value="ECO:0007669"/>
    <property type="project" value="TreeGrafter"/>
</dbReference>
<dbReference type="GO" id="GO:0010134">
    <property type="term" value="P:sulfate assimilation via adenylyl sulfate reduction"/>
    <property type="evidence" value="ECO:0007669"/>
    <property type="project" value="TreeGrafter"/>
</dbReference>
<name>A0A450YJW8_9GAMM</name>
<accession>A0A450YJW8</accession>